<evidence type="ECO:0000313" key="3">
    <source>
        <dbReference type="EMBL" id="KAL1841188.1"/>
    </source>
</evidence>
<name>A0ABR3VIL2_HUMIN</name>
<keyword evidence="4" id="KW-1185">Reference proteome</keyword>
<feature type="compositionally biased region" description="Basic and acidic residues" evidence="1">
    <location>
        <begin position="86"/>
        <end position="110"/>
    </location>
</feature>
<dbReference type="PANTHER" id="PTHR39461">
    <property type="entry name" value="LEA DOMAIN PROTEIN (AFU_ORTHOLOGUE AFUA_8G04920)"/>
    <property type="match status" value="1"/>
</dbReference>
<feature type="compositionally biased region" description="Acidic residues" evidence="1">
    <location>
        <begin position="498"/>
        <end position="508"/>
    </location>
</feature>
<evidence type="ECO:0000259" key="2">
    <source>
        <dbReference type="Pfam" id="PF22485"/>
    </source>
</evidence>
<dbReference type="EMBL" id="JAZGSY010000084">
    <property type="protein sequence ID" value="KAL1841188.1"/>
    <property type="molecule type" value="Genomic_DNA"/>
</dbReference>
<dbReference type="Pfam" id="PF22485">
    <property type="entry name" value="DUF6987"/>
    <property type="match status" value="1"/>
</dbReference>
<accession>A0ABR3VIL2</accession>
<feature type="compositionally biased region" description="Basic and acidic residues" evidence="1">
    <location>
        <begin position="62"/>
        <end position="76"/>
    </location>
</feature>
<evidence type="ECO:0000256" key="1">
    <source>
        <dbReference type="SAM" id="MobiDB-lite"/>
    </source>
</evidence>
<feature type="compositionally biased region" description="Basic and acidic residues" evidence="1">
    <location>
        <begin position="509"/>
        <end position="520"/>
    </location>
</feature>
<feature type="domain" description="DUF6987" evidence="2">
    <location>
        <begin position="513"/>
        <end position="711"/>
    </location>
</feature>
<dbReference type="InterPro" id="IPR054256">
    <property type="entry name" value="DUF6987"/>
</dbReference>
<feature type="region of interest" description="Disordered" evidence="1">
    <location>
        <begin position="491"/>
        <end position="520"/>
    </location>
</feature>
<dbReference type="InterPro" id="IPR022124">
    <property type="entry name" value="DUF3659"/>
</dbReference>
<organism evidence="3 4">
    <name type="scientific">Humicola insolens</name>
    <name type="common">Soft-rot fungus</name>
    <dbReference type="NCBI Taxonomy" id="85995"/>
    <lineage>
        <taxon>Eukaryota</taxon>
        <taxon>Fungi</taxon>
        <taxon>Dikarya</taxon>
        <taxon>Ascomycota</taxon>
        <taxon>Pezizomycotina</taxon>
        <taxon>Sordariomycetes</taxon>
        <taxon>Sordariomycetidae</taxon>
        <taxon>Sordariales</taxon>
        <taxon>Chaetomiaceae</taxon>
        <taxon>Mycothermus</taxon>
    </lineage>
</organism>
<dbReference type="Proteomes" id="UP001583172">
    <property type="component" value="Unassembled WGS sequence"/>
</dbReference>
<feature type="compositionally biased region" description="Basic and acidic residues" evidence="1">
    <location>
        <begin position="1"/>
        <end position="16"/>
    </location>
</feature>
<feature type="region of interest" description="Disordered" evidence="1">
    <location>
        <begin position="1"/>
        <end position="129"/>
    </location>
</feature>
<dbReference type="PANTHER" id="PTHR39461:SF1">
    <property type="entry name" value="LEA DOMAIN PROTEIN (AFU_ORTHOLOGUE AFUA_8G04920)"/>
    <property type="match status" value="1"/>
</dbReference>
<proteinExistence type="predicted"/>
<dbReference type="Pfam" id="PF12396">
    <property type="entry name" value="DUF3659"/>
    <property type="match status" value="5"/>
</dbReference>
<feature type="compositionally biased region" description="Acidic residues" evidence="1">
    <location>
        <begin position="111"/>
        <end position="128"/>
    </location>
</feature>
<sequence>MAEGKEETMVEGKEEEPMAEAIPEPMAEGKEEETMTEAIPESMKEGMTEGKEETMTEAIPESMKEGMTEEKEEKQPVTEAIPEPTAEGKEEEPMAEGKEEGTMAEGKEEETMAEGEEEAAPAEEEEQPDLTILKDGTVNKLGNVISAADNRSVVGRVVSITGVSTITPAAMRQLAGCKVDEHGQIWRRDPHDPSARPVMVGKAELIPDSEREDLFREQAPFENFPDAVVDVRDGPGVVVAGEEREIVGKVVDAGKGDVKKLKGSKVDADGDILDRAGNVIGKAERWEPEPEPEEPEPDRSILAGKRVNKAGNVVDSSGTVYGRVVEGEVKRLVGRMCDKKGNILSESGDVLGRAEVVSEGEREGMKEGPFAELMGCTVAKDGTVVTPSGDIVGRLVSGDPKVLFGRPVDEDGDILDRNGNSIGKAERWEPEEVEKEKNPMSGRRVNREGGVVDEHGNLIGKLTSGELSVCIGKEIDDDGDVVDSKGNTIGHCSLLEDIPPEPEPEGETAEEKEKREQLERDKKLASQMAACVEQCLESIRPICKMITEKIDRAERTPEDERDEEALVRDVKPLIEEGGRILSEARGVIRGLDPDGRIAANAKHKTAAREATPEEYHLADVLKDLTGDVTQCIDNARRKLEDMPHAKKELNPLWALLNEPLFQILAAVGLLLAGVLNLVGRLLGGLGLGGIVDGLLGTLGLNRVLESLGLGSLSKGMKSGKKGGGGLLGGLLGG</sequence>
<feature type="compositionally biased region" description="Basic and acidic residues" evidence="1">
    <location>
        <begin position="42"/>
        <end position="54"/>
    </location>
</feature>
<protein>
    <recommendedName>
        <fullName evidence="2">DUF6987 domain-containing protein</fullName>
    </recommendedName>
</protein>
<reference evidence="3 4" key="1">
    <citation type="journal article" date="2024" name="Commun. Biol.">
        <title>Comparative genomic analysis of thermophilic fungi reveals convergent evolutionary adaptations and gene losses.</title>
        <authorList>
            <person name="Steindorff A.S."/>
            <person name="Aguilar-Pontes M.V."/>
            <person name="Robinson A.J."/>
            <person name="Andreopoulos B."/>
            <person name="LaButti K."/>
            <person name="Kuo A."/>
            <person name="Mondo S."/>
            <person name="Riley R."/>
            <person name="Otillar R."/>
            <person name="Haridas S."/>
            <person name="Lipzen A."/>
            <person name="Grimwood J."/>
            <person name="Schmutz J."/>
            <person name="Clum A."/>
            <person name="Reid I.D."/>
            <person name="Moisan M.C."/>
            <person name="Butler G."/>
            <person name="Nguyen T.T.M."/>
            <person name="Dewar K."/>
            <person name="Conant G."/>
            <person name="Drula E."/>
            <person name="Henrissat B."/>
            <person name="Hansel C."/>
            <person name="Singer S."/>
            <person name="Hutchinson M.I."/>
            <person name="de Vries R.P."/>
            <person name="Natvig D.O."/>
            <person name="Powell A.J."/>
            <person name="Tsang A."/>
            <person name="Grigoriev I.V."/>
        </authorList>
    </citation>
    <scope>NUCLEOTIDE SEQUENCE [LARGE SCALE GENOMIC DNA]</scope>
    <source>
        <strain evidence="3 4">CBS 620.91</strain>
    </source>
</reference>
<evidence type="ECO:0000313" key="4">
    <source>
        <dbReference type="Proteomes" id="UP001583172"/>
    </source>
</evidence>
<gene>
    <name evidence="3" type="ORF">VTJ49DRAFT_7357</name>
</gene>
<comment type="caution">
    <text evidence="3">The sequence shown here is derived from an EMBL/GenBank/DDBJ whole genome shotgun (WGS) entry which is preliminary data.</text>
</comment>